<sequence length="220" mass="23390">MDSLADELADGVSSDACPESGGNKDWLRDDDNPGGPDCPNPKALSHVSVPNSPCVSTGKITQSSPLGQHRRKSTQRPGLVNSDEAEEVQPKAQRPKAVPYIGYLHTVIPPFRPGDKLGPPQVSYPSPSAMSLRDRSESLLRLEEAEKRRRDALLYRQPFIIRPTASQPLASSNASGSTNPRPPTSFIPVPSPERSPGRLVASGSGPGSGGRATRNADLGL</sequence>
<comment type="caution">
    <text evidence="1">The sequence shown here is derived from an EMBL/GenBank/DDBJ whole genome shotgun (WGS) entry which is preliminary data.</text>
</comment>
<dbReference type="EMBL" id="JAPDGR010004795">
    <property type="protein sequence ID" value="KAJ2967181.1"/>
    <property type="molecule type" value="Genomic_DNA"/>
</dbReference>
<protein>
    <submittedName>
        <fullName evidence="1">Uncharacterized protein</fullName>
    </submittedName>
</protein>
<reference evidence="1" key="1">
    <citation type="submission" date="2022-10" db="EMBL/GenBank/DDBJ databases">
        <title>Genome Sequence of Xylaria curta.</title>
        <authorList>
            <person name="Buettner E."/>
        </authorList>
    </citation>
    <scope>NUCLEOTIDE SEQUENCE</scope>
    <source>
        <strain evidence="1">Babe10</strain>
    </source>
</reference>
<keyword evidence="2" id="KW-1185">Reference proteome</keyword>
<evidence type="ECO:0000313" key="1">
    <source>
        <dbReference type="EMBL" id="KAJ2967181.1"/>
    </source>
</evidence>
<accession>A0ACC1MLP1</accession>
<evidence type="ECO:0000313" key="2">
    <source>
        <dbReference type="Proteomes" id="UP001143856"/>
    </source>
</evidence>
<name>A0ACC1MLP1_9PEZI</name>
<organism evidence="1 2">
    <name type="scientific">Xylaria curta</name>
    <dbReference type="NCBI Taxonomy" id="42375"/>
    <lineage>
        <taxon>Eukaryota</taxon>
        <taxon>Fungi</taxon>
        <taxon>Dikarya</taxon>
        <taxon>Ascomycota</taxon>
        <taxon>Pezizomycotina</taxon>
        <taxon>Sordariomycetes</taxon>
        <taxon>Xylariomycetidae</taxon>
        <taxon>Xylariales</taxon>
        <taxon>Xylariaceae</taxon>
        <taxon>Xylaria</taxon>
    </lineage>
</organism>
<gene>
    <name evidence="1" type="ORF">NUW58_g10506</name>
</gene>
<dbReference type="Proteomes" id="UP001143856">
    <property type="component" value="Unassembled WGS sequence"/>
</dbReference>
<proteinExistence type="predicted"/>